<proteinExistence type="predicted"/>
<dbReference type="Proteomes" id="UP001230496">
    <property type="component" value="Chromosome"/>
</dbReference>
<reference evidence="1 2" key="1">
    <citation type="submission" date="2023-08" db="EMBL/GenBank/DDBJ databases">
        <title>Comparative genomics and taxonomic characterization of three novel marine species of genus Marivirga.</title>
        <authorList>
            <person name="Muhammad N."/>
            <person name="Kim S.-G."/>
        </authorList>
    </citation>
    <scope>NUCLEOTIDE SEQUENCE [LARGE SCALE GENOMIC DNA]</scope>
    <source>
        <strain evidence="1 2">BDSF4-3</strain>
    </source>
</reference>
<dbReference type="KEGG" id="msaa:QYS49_30290"/>
<sequence length="141" mass="16147">MEAIALSEEKLVNEENQLRQYKFATTYYDEELKIAGVKWHGSFATDDYIELFNQFIKDVKGKEIIGFYSDIREQGVVPVAARKHFEKVFSPKGKEIGIDKTGVVTDASPFKKYYLNTLIKVTKRPAKLCSNPEEALEFILS</sequence>
<keyword evidence="2" id="KW-1185">Reference proteome</keyword>
<evidence type="ECO:0000313" key="2">
    <source>
        <dbReference type="Proteomes" id="UP001230496"/>
    </source>
</evidence>
<evidence type="ECO:0000313" key="1">
    <source>
        <dbReference type="EMBL" id="WKK75705.2"/>
    </source>
</evidence>
<organism evidence="1 2">
    <name type="scientific">Marivirga salinarum</name>
    <dbReference type="NCBI Taxonomy" id="3059078"/>
    <lineage>
        <taxon>Bacteria</taxon>
        <taxon>Pseudomonadati</taxon>
        <taxon>Bacteroidota</taxon>
        <taxon>Cytophagia</taxon>
        <taxon>Cytophagales</taxon>
        <taxon>Marivirgaceae</taxon>
        <taxon>Marivirga</taxon>
    </lineage>
</organism>
<name>A0AA49JGS1_9BACT</name>
<gene>
    <name evidence="1" type="ORF">QYS49_30290</name>
</gene>
<dbReference type="EMBL" id="CP129971">
    <property type="protein sequence ID" value="WKK75705.2"/>
    <property type="molecule type" value="Genomic_DNA"/>
</dbReference>
<dbReference type="AlphaFoldDB" id="A0AA49JGS1"/>
<protein>
    <submittedName>
        <fullName evidence="1">Uncharacterized protein</fullName>
    </submittedName>
</protein>
<accession>A0AA49JGS1</accession>
<dbReference type="RefSeq" id="WP_308351088.1">
    <property type="nucleotide sequence ID" value="NZ_CP129971.1"/>
</dbReference>